<gene>
    <name evidence="9" type="ORF">R55214_HHFBAMCI_00232</name>
</gene>
<evidence type="ECO:0000256" key="2">
    <source>
        <dbReference type="ARBA" id="ARBA00007362"/>
    </source>
</evidence>
<feature type="transmembrane region" description="Helical" evidence="7">
    <location>
        <begin position="276"/>
        <end position="293"/>
    </location>
</feature>
<dbReference type="InterPro" id="IPR000620">
    <property type="entry name" value="EamA_dom"/>
</dbReference>
<dbReference type="PANTHER" id="PTHR32322">
    <property type="entry name" value="INNER MEMBRANE TRANSPORTER"/>
    <property type="match status" value="1"/>
</dbReference>
<keyword evidence="3" id="KW-1003">Cell membrane</keyword>
<dbReference type="EMBL" id="CAUZMB010000001">
    <property type="protein sequence ID" value="CAK1228392.1"/>
    <property type="molecule type" value="Genomic_DNA"/>
</dbReference>
<name>A0ABM9MNF6_9LACO</name>
<dbReference type="RefSeq" id="WP_338348430.1">
    <property type="nucleotide sequence ID" value="NZ_CAUZLV010000001.1"/>
</dbReference>
<feature type="transmembrane region" description="Helical" evidence="7">
    <location>
        <begin position="192"/>
        <end position="210"/>
    </location>
</feature>
<dbReference type="Proteomes" id="UP001314166">
    <property type="component" value="Unassembled WGS sequence"/>
</dbReference>
<feature type="domain" description="EamA" evidence="8">
    <location>
        <begin position="162"/>
        <end position="293"/>
    </location>
</feature>
<reference evidence="9 10" key="1">
    <citation type="submission" date="2023-10" db="EMBL/GenBank/DDBJ databases">
        <authorList>
            <person name="Botero Cardona J."/>
        </authorList>
    </citation>
    <scope>NUCLEOTIDE SEQUENCE [LARGE SCALE GENOMIC DNA]</scope>
    <source>
        <strain evidence="9 10">R-55214</strain>
    </source>
</reference>
<evidence type="ECO:0000313" key="10">
    <source>
        <dbReference type="Proteomes" id="UP001314166"/>
    </source>
</evidence>
<evidence type="ECO:0000313" key="9">
    <source>
        <dbReference type="EMBL" id="CAK1228392.1"/>
    </source>
</evidence>
<dbReference type="SUPFAM" id="SSF103481">
    <property type="entry name" value="Multidrug resistance efflux transporter EmrE"/>
    <property type="match status" value="2"/>
</dbReference>
<evidence type="ECO:0000256" key="6">
    <source>
        <dbReference type="ARBA" id="ARBA00023136"/>
    </source>
</evidence>
<feature type="transmembrane region" description="Helical" evidence="7">
    <location>
        <begin position="156"/>
        <end position="180"/>
    </location>
</feature>
<evidence type="ECO:0000256" key="5">
    <source>
        <dbReference type="ARBA" id="ARBA00022989"/>
    </source>
</evidence>
<dbReference type="PANTHER" id="PTHR32322:SF18">
    <property type="entry name" value="S-ADENOSYLMETHIONINE_S-ADENOSYLHOMOCYSTEINE TRANSPORTER"/>
    <property type="match status" value="1"/>
</dbReference>
<keyword evidence="4 7" id="KW-0812">Transmembrane</keyword>
<comment type="similarity">
    <text evidence="2">Belongs to the EamA transporter family.</text>
</comment>
<accession>A0ABM9MNF6</accession>
<sequence>MNNTKKQVGILFAILGASCWGISGVASQYLFHHTAVHPVSLVGLRLFVGGILCLLTALVQPSSRQLVLGIWQQKRTRNRLLLFSLFGFLPSQLSYFLSISYGNVATAAALQFLSPTLTLIFMMIAWHHRPNRLETLAIVISFSGTVLLITNGNLSMFVVSVWAIFWGLMSGVGQIAYSLLPKPLLKEYPTSVVVGWGMLLGSLPLLPASFRDHSFYQLTNWQWANVLFIVIVGTFVACLCYINSLKFLSATIAQILGSFEPLTAALFSVLFLGQNLGLVEVLGILLIVSVVLLQKPQRSAHAS</sequence>
<keyword evidence="10" id="KW-1185">Reference proteome</keyword>
<dbReference type="InterPro" id="IPR037185">
    <property type="entry name" value="EmrE-like"/>
</dbReference>
<protein>
    <submittedName>
        <fullName evidence="9">Permease of the drug/metabolite transporter (DMT) superfamily (RhaT)</fullName>
    </submittedName>
</protein>
<keyword evidence="6 7" id="KW-0472">Membrane</keyword>
<feature type="transmembrane region" description="Helical" evidence="7">
    <location>
        <begin position="80"/>
        <end position="98"/>
    </location>
</feature>
<dbReference type="Gene3D" id="1.10.3730.20">
    <property type="match status" value="1"/>
</dbReference>
<feature type="domain" description="EamA" evidence="8">
    <location>
        <begin position="8"/>
        <end position="149"/>
    </location>
</feature>
<proteinExistence type="inferred from homology"/>
<dbReference type="Pfam" id="PF00892">
    <property type="entry name" value="EamA"/>
    <property type="match status" value="2"/>
</dbReference>
<feature type="transmembrane region" description="Helical" evidence="7">
    <location>
        <begin position="37"/>
        <end position="59"/>
    </location>
</feature>
<keyword evidence="5 7" id="KW-1133">Transmembrane helix</keyword>
<evidence type="ECO:0000256" key="7">
    <source>
        <dbReference type="SAM" id="Phobius"/>
    </source>
</evidence>
<comment type="caution">
    <text evidence="9">The sequence shown here is derived from an EMBL/GenBank/DDBJ whole genome shotgun (WGS) entry which is preliminary data.</text>
</comment>
<organism evidence="9 10">
    <name type="scientific">Fructobacillus evanidus</name>
    <dbReference type="NCBI Taxonomy" id="3064281"/>
    <lineage>
        <taxon>Bacteria</taxon>
        <taxon>Bacillati</taxon>
        <taxon>Bacillota</taxon>
        <taxon>Bacilli</taxon>
        <taxon>Lactobacillales</taxon>
        <taxon>Lactobacillaceae</taxon>
        <taxon>Fructobacillus</taxon>
    </lineage>
</organism>
<comment type="subcellular location">
    <subcellularLocation>
        <location evidence="1">Cell membrane</location>
        <topology evidence="1">Multi-pass membrane protein</topology>
    </subcellularLocation>
</comment>
<feature type="transmembrane region" description="Helical" evidence="7">
    <location>
        <begin position="104"/>
        <end position="126"/>
    </location>
</feature>
<evidence type="ECO:0000256" key="3">
    <source>
        <dbReference type="ARBA" id="ARBA00022475"/>
    </source>
</evidence>
<evidence type="ECO:0000259" key="8">
    <source>
        <dbReference type="Pfam" id="PF00892"/>
    </source>
</evidence>
<evidence type="ECO:0000256" key="1">
    <source>
        <dbReference type="ARBA" id="ARBA00004651"/>
    </source>
</evidence>
<feature type="transmembrane region" description="Helical" evidence="7">
    <location>
        <begin position="222"/>
        <end position="242"/>
    </location>
</feature>
<dbReference type="InterPro" id="IPR050638">
    <property type="entry name" value="AA-Vitamin_Transporters"/>
</dbReference>
<evidence type="ECO:0000256" key="4">
    <source>
        <dbReference type="ARBA" id="ARBA00022692"/>
    </source>
</evidence>
<dbReference type="PROSITE" id="PS51257">
    <property type="entry name" value="PROKAR_LIPOPROTEIN"/>
    <property type="match status" value="1"/>
</dbReference>